<dbReference type="InterPro" id="IPR009459">
    <property type="entry name" value="MucBP_dom"/>
</dbReference>
<protein>
    <recommendedName>
        <fullName evidence="8">MucBP domain-containing protein</fullName>
    </recommendedName>
</protein>
<evidence type="ECO:0000313" key="6">
    <source>
        <dbReference type="EMBL" id="GEO67661.1"/>
    </source>
</evidence>
<reference evidence="6 7" key="1">
    <citation type="submission" date="2019-07" db="EMBL/GenBank/DDBJ databases">
        <title>Whole genome shotgun sequence of Lactobacillus spicheri NBRC 107155.</title>
        <authorList>
            <person name="Hosoyama A."/>
            <person name="Uohara A."/>
            <person name="Ohji S."/>
            <person name="Ichikawa N."/>
        </authorList>
    </citation>
    <scope>NUCLEOTIDE SEQUENCE [LARGE SCALE GENOMIC DNA]</scope>
    <source>
        <strain evidence="6 7">NBRC 107155</strain>
    </source>
</reference>
<evidence type="ECO:0000256" key="3">
    <source>
        <dbReference type="SAM" id="SignalP"/>
    </source>
</evidence>
<feature type="compositionally biased region" description="Polar residues" evidence="2">
    <location>
        <begin position="435"/>
        <end position="455"/>
    </location>
</feature>
<feature type="domain" description="DUF5776" evidence="5">
    <location>
        <begin position="539"/>
        <end position="602"/>
    </location>
</feature>
<keyword evidence="1" id="KW-0677">Repeat</keyword>
<feature type="chain" id="PRO_5046064788" description="MucBP domain-containing protein" evidence="3">
    <location>
        <begin position="24"/>
        <end position="609"/>
    </location>
</feature>
<dbReference type="SUPFAM" id="SSF52047">
    <property type="entry name" value="RNI-like"/>
    <property type="match status" value="1"/>
</dbReference>
<feature type="signal peptide" evidence="3">
    <location>
        <begin position="1"/>
        <end position="23"/>
    </location>
</feature>
<dbReference type="Pfam" id="PF06458">
    <property type="entry name" value="MucBP"/>
    <property type="match status" value="1"/>
</dbReference>
<dbReference type="RefSeq" id="WP_056964436.1">
    <property type="nucleotide sequence ID" value="NZ_BJZI01000040.1"/>
</dbReference>
<evidence type="ECO:0000256" key="1">
    <source>
        <dbReference type="ARBA" id="ARBA00022737"/>
    </source>
</evidence>
<dbReference type="Gene3D" id="3.10.20.320">
    <property type="entry name" value="Putative peptidoglycan bound protein (lpxtg motif)"/>
    <property type="match status" value="1"/>
</dbReference>
<dbReference type="EMBL" id="BJZI01000040">
    <property type="protein sequence ID" value="GEO67661.1"/>
    <property type="molecule type" value="Genomic_DNA"/>
</dbReference>
<keyword evidence="3" id="KW-0732">Signal</keyword>
<dbReference type="Pfam" id="PF19087">
    <property type="entry name" value="DUF5776"/>
    <property type="match status" value="1"/>
</dbReference>
<dbReference type="InterPro" id="IPR044081">
    <property type="entry name" value="DUF5776"/>
</dbReference>
<proteinExistence type="predicted"/>
<sequence length="609" mass="65253">MNSKLTMGLLLTGLLIGGGQLLAPDATTPATAVVAHAATKAATVASGTVGTSDWNVTDDGVLHVGAGDLPEAVKTVYSPLYDPVQEAAAQGVTVTKVVFEGTVRTAEQGSYTFGHLNTVEAYENLENLDTSRSTSLAGLFAANESLQKIDISSLDVSQVTSLEMMFGTNYKLASLKVGNLATAKVTSLLATFSNLYQLRELDLSGLDVSGLETTYMMLTNDYRLQKLNLGNWQLPASSKISSVFALSKQYDLRELTLSADSQVAAGTFPDIAGGGYPSYDQTIYTGKWENQEDQYLPVGTAGKRVYTSAELNSLYDGTHQDELSGNATYIWEPLETPEAPVVAPVTVHYVDQAGKSIHPDDELTGELGADFTAKPIAIAGYTFEKADGATSGTFTTSAQSVTFVYRANESGNSSGGNAGGATDSSDASNSSSTGPTTDSSANGSSDTQASDAGDTVTNMSVSSVKKIGFYRSATFTAKNRVRWFAKQPQQKRPQFVVLKTAESKQGRLRYYVKDVTRGSKTYGQKGYITTKSAYVRPTYAQSRPKAITVINDKGLNSYKTASLKGKVRHYRKGQRLTVKKLVRHNLTTRYQLTNGQYVSANLNFSQAVK</sequence>
<feature type="domain" description="MucBP" evidence="4">
    <location>
        <begin position="344"/>
        <end position="406"/>
    </location>
</feature>
<keyword evidence="7" id="KW-1185">Reference proteome</keyword>
<evidence type="ECO:0000259" key="4">
    <source>
        <dbReference type="Pfam" id="PF06458"/>
    </source>
</evidence>
<evidence type="ECO:0000259" key="5">
    <source>
        <dbReference type="Pfam" id="PF19087"/>
    </source>
</evidence>
<evidence type="ECO:0008006" key="8">
    <source>
        <dbReference type="Google" id="ProtNLM"/>
    </source>
</evidence>
<organism evidence="6 7">
    <name type="scientific">Levilactobacillus spicheri</name>
    <dbReference type="NCBI Taxonomy" id="216463"/>
    <lineage>
        <taxon>Bacteria</taxon>
        <taxon>Bacillati</taxon>
        <taxon>Bacillota</taxon>
        <taxon>Bacilli</taxon>
        <taxon>Lactobacillales</taxon>
        <taxon>Lactobacillaceae</taxon>
        <taxon>Levilactobacillus</taxon>
    </lineage>
</organism>
<evidence type="ECO:0000313" key="7">
    <source>
        <dbReference type="Proteomes" id="UP000321691"/>
    </source>
</evidence>
<dbReference type="Proteomes" id="UP000321691">
    <property type="component" value="Unassembled WGS sequence"/>
</dbReference>
<evidence type="ECO:0000256" key="2">
    <source>
        <dbReference type="SAM" id="MobiDB-lite"/>
    </source>
</evidence>
<comment type="caution">
    <text evidence="6">The sequence shown here is derived from an EMBL/GenBank/DDBJ whole genome shotgun (WGS) entry which is preliminary data.</text>
</comment>
<accession>A0ABQ0WRJ0</accession>
<feature type="compositionally biased region" description="Low complexity" evidence="2">
    <location>
        <begin position="420"/>
        <end position="434"/>
    </location>
</feature>
<dbReference type="NCBIfam" id="TIGR02167">
    <property type="entry name" value="Liste_lipo_26"/>
    <property type="match status" value="1"/>
</dbReference>
<dbReference type="Pfam" id="PF03382">
    <property type="entry name" value="DUF285"/>
    <property type="match status" value="1"/>
</dbReference>
<dbReference type="InterPro" id="IPR005046">
    <property type="entry name" value="DUF285"/>
</dbReference>
<dbReference type="InterPro" id="IPR032675">
    <property type="entry name" value="LRR_dom_sf"/>
</dbReference>
<dbReference type="Gene3D" id="3.80.10.10">
    <property type="entry name" value="Ribonuclease Inhibitor"/>
    <property type="match status" value="1"/>
</dbReference>
<name>A0ABQ0WRJ0_9LACO</name>
<gene>
    <name evidence="6" type="ORF">LSP04_20800</name>
</gene>
<feature type="region of interest" description="Disordered" evidence="2">
    <location>
        <begin position="410"/>
        <end position="455"/>
    </location>
</feature>
<dbReference type="InterPro" id="IPR011889">
    <property type="entry name" value="Liste_lipo_26"/>
</dbReference>